<evidence type="ECO:0000313" key="4">
    <source>
        <dbReference type="Proteomes" id="UP000243342"/>
    </source>
</evidence>
<accession>A0A1J7BL39</accession>
<keyword evidence="1" id="KW-1133">Transmembrane helix</keyword>
<dbReference type="AlphaFoldDB" id="A0A1J7BL39"/>
<name>A0A1J7BL39_9ACTN</name>
<sequence>MVCGGPWFLNWVLGAFLTVLWVACVLCVYVPDLYGTTELTEQGLRLRTPYRRRLIRWAEVTGIVEQESDGKGGIRKVVVAQRVDRKPVVLPATRSFQSDRARWEDFDRRFRDIYIYWYQNGRGARPPA</sequence>
<comment type="caution">
    <text evidence="3">The sequence shown here is derived from an EMBL/GenBank/DDBJ whole genome shotgun (WGS) entry which is preliminary data.</text>
</comment>
<dbReference type="Pfam" id="PF10756">
    <property type="entry name" value="bPH_6"/>
    <property type="match status" value="1"/>
</dbReference>
<dbReference type="Proteomes" id="UP000243342">
    <property type="component" value="Unassembled WGS sequence"/>
</dbReference>
<protein>
    <recommendedName>
        <fullName evidence="2">Low molecular weight protein antigen 6 PH domain-containing protein</fullName>
    </recommendedName>
</protein>
<keyword evidence="1" id="KW-0812">Transmembrane</keyword>
<evidence type="ECO:0000256" key="1">
    <source>
        <dbReference type="SAM" id="Phobius"/>
    </source>
</evidence>
<organism evidence="3 4">
    <name type="scientific">Mangrovactinospora gilvigrisea</name>
    <dbReference type="NCBI Taxonomy" id="1428644"/>
    <lineage>
        <taxon>Bacteria</taxon>
        <taxon>Bacillati</taxon>
        <taxon>Actinomycetota</taxon>
        <taxon>Actinomycetes</taxon>
        <taxon>Kitasatosporales</taxon>
        <taxon>Streptomycetaceae</taxon>
        <taxon>Mangrovactinospora</taxon>
    </lineage>
</organism>
<reference evidence="3 4" key="1">
    <citation type="submission" date="2016-10" db="EMBL/GenBank/DDBJ databases">
        <title>Genome sequence of Streptomyces gilvigriseus MUSC 26.</title>
        <authorList>
            <person name="Lee L.-H."/>
            <person name="Ser H.-L."/>
        </authorList>
    </citation>
    <scope>NUCLEOTIDE SEQUENCE [LARGE SCALE GENOMIC DNA]</scope>
    <source>
        <strain evidence="3 4">MUSC 26</strain>
    </source>
</reference>
<feature type="domain" description="Low molecular weight protein antigen 6 PH" evidence="2">
    <location>
        <begin position="37"/>
        <end position="101"/>
    </location>
</feature>
<gene>
    <name evidence="3" type="ORF">BIV57_00770</name>
</gene>
<keyword evidence="1" id="KW-0472">Membrane</keyword>
<dbReference type="InterPro" id="IPR019692">
    <property type="entry name" value="CFP-6_PH"/>
</dbReference>
<keyword evidence="4" id="KW-1185">Reference proteome</keyword>
<proteinExistence type="predicted"/>
<evidence type="ECO:0000313" key="3">
    <source>
        <dbReference type="EMBL" id="OIV39407.1"/>
    </source>
</evidence>
<dbReference type="EMBL" id="MLCF01000002">
    <property type="protein sequence ID" value="OIV39407.1"/>
    <property type="molecule type" value="Genomic_DNA"/>
</dbReference>
<feature type="transmembrane region" description="Helical" evidence="1">
    <location>
        <begin position="6"/>
        <end position="30"/>
    </location>
</feature>
<evidence type="ECO:0000259" key="2">
    <source>
        <dbReference type="Pfam" id="PF10756"/>
    </source>
</evidence>